<comment type="caution">
    <text evidence="6">The sequence shown here is derived from an EMBL/GenBank/DDBJ whole genome shotgun (WGS) entry which is preliminary data.</text>
</comment>
<keyword evidence="7" id="KW-1185">Reference proteome</keyword>
<protein>
    <submittedName>
        <fullName evidence="6">ABC transporter ATP-binding protein</fullName>
    </submittedName>
</protein>
<dbReference type="GO" id="GO:0005524">
    <property type="term" value="F:ATP binding"/>
    <property type="evidence" value="ECO:0007669"/>
    <property type="project" value="UniProtKB-KW"/>
</dbReference>
<dbReference type="InterPro" id="IPR003439">
    <property type="entry name" value="ABC_transporter-like_ATP-bd"/>
</dbReference>
<evidence type="ECO:0000256" key="3">
    <source>
        <dbReference type="ARBA" id="ARBA00022840"/>
    </source>
</evidence>
<dbReference type="Pfam" id="PF00005">
    <property type="entry name" value="ABC_tran"/>
    <property type="match status" value="1"/>
</dbReference>
<evidence type="ECO:0000256" key="4">
    <source>
        <dbReference type="SAM" id="MobiDB-lite"/>
    </source>
</evidence>
<keyword evidence="3 6" id="KW-0067">ATP-binding</keyword>
<dbReference type="NCBIfam" id="TIGR01727">
    <property type="entry name" value="oligo_HPY"/>
    <property type="match status" value="1"/>
</dbReference>
<dbReference type="InterPro" id="IPR050319">
    <property type="entry name" value="ABC_transp_ATP-bind"/>
</dbReference>
<dbReference type="Pfam" id="PF08352">
    <property type="entry name" value="oligo_HPY"/>
    <property type="match status" value="1"/>
</dbReference>
<dbReference type="InterPro" id="IPR017871">
    <property type="entry name" value="ABC_transporter-like_CS"/>
</dbReference>
<dbReference type="InterPro" id="IPR003593">
    <property type="entry name" value="AAA+_ATPase"/>
</dbReference>
<evidence type="ECO:0000259" key="5">
    <source>
        <dbReference type="PROSITE" id="PS50893"/>
    </source>
</evidence>
<sequence length="334" mass="36809">MNTDMIVLEGRNLTKHFTAARGPRGRFGKRPPVRAVEDVSIALRAGSVTALVGESGCGKSTVARLLAQVYPATSGEVLLRGEPVRAHRGAAFKEYRRQVQLIFQDPFASLNPFHRVRYHLARPLRLHGHARTDAEEREQVAELLERVSLTPVEQFMDKMPHELSGGQRQRVAIARALAVRPVALIADEPVSMLDVSIRLGVLRLLEGLARDNDLALLYITHDIASARYFAEDITVMYAGRLIESGPSEELTQSPRHPYTQLLLDSAPDPDRMAAPAGKRHGEPPSLIAPPSGCRFHPRCPVALPVCSTEVPGRTELGEGRWTHCWQAEATVTTP</sequence>
<reference evidence="6 7" key="1">
    <citation type="submission" date="2024-09" db="EMBL/GenBank/DDBJ databases">
        <authorList>
            <person name="Sun Q."/>
            <person name="Mori K."/>
        </authorList>
    </citation>
    <scope>NUCLEOTIDE SEQUENCE [LARGE SCALE GENOMIC DNA]</scope>
    <source>
        <strain evidence="6 7">JCM 3324</strain>
    </source>
</reference>
<evidence type="ECO:0000256" key="1">
    <source>
        <dbReference type="ARBA" id="ARBA00022448"/>
    </source>
</evidence>
<feature type="domain" description="ABC transporter" evidence="5">
    <location>
        <begin position="8"/>
        <end position="263"/>
    </location>
</feature>
<dbReference type="CDD" id="cd03257">
    <property type="entry name" value="ABC_NikE_OppD_transporters"/>
    <property type="match status" value="1"/>
</dbReference>
<gene>
    <name evidence="6" type="ORF">ACFFR3_42420</name>
</gene>
<dbReference type="RefSeq" id="WP_364381768.1">
    <property type="nucleotide sequence ID" value="NZ_JBHMCF010000046.1"/>
</dbReference>
<dbReference type="Proteomes" id="UP001589568">
    <property type="component" value="Unassembled WGS sequence"/>
</dbReference>
<dbReference type="PROSITE" id="PS00211">
    <property type="entry name" value="ABC_TRANSPORTER_1"/>
    <property type="match status" value="1"/>
</dbReference>
<dbReference type="SUPFAM" id="SSF52540">
    <property type="entry name" value="P-loop containing nucleoside triphosphate hydrolases"/>
    <property type="match status" value="1"/>
</dbReference>
<dbReference type="PROSITE" id="PS50893">
    <property type="entry name" value="ABC_TRANSPORTER_2"/>
    <property type="match status" value="1"/>
</dbReference>
<dbReference type="Gene3D" id="3.40.50.300">
    <property type="entry name" value="P-loop containing nucleotide triphosphate hydrolases"/>
    <property type="match status" value="1"/>
</dbReference>
<evidence type="ECO:0000313" key="6">
    <source>
        <dbReference type="EMBL" id="MFB9476192.1"/>
    </source>
</evidence>
<dbReference type="PANTHER" id="PTHR43776">
    <property type="entry name" value="TRANSPORT ATP-BINDING PROTEIN"/>
    <property type="match status" value="1"/>
</dbReference>
<evidence type="ECO:0000313" key="7">
    <source>
        <dbReference type="Proteomes" id="UP001589568"/>
    </source>
</evidence>
<dbReference type="InterPro" id="IPR013563">
    <property type="entry name" value="Oligopep_ABC_C"/>
</dbReference>
<feature type="region of interest" description="Disordered" evidence="4">
    <location>
        <begin position="265"/>
        <end position="284"/>
    </location>
</feature>
<dbReference type="PANTHER" id="PTHR43776:SF8">
    <property type="entry name" value="ABC TRANSPORTER, ATP-BINDING PROTEIN"/>
    <property type="match status" value="1"/>
</dbReference>
<name>A0ABV5P0Y5_9ACTN</name>
<organism evidence="6 7">
    <name type="scientific">Nonomuraea salmonea</name>
    <dbReference type="NCBI Taxonomy" id="46181"/>
    <lineage>
        <taxon>Bacteria</taxon>
        <taxon>Bacillati</taxon>
        <taxon>Actinomycetota</taxon>
        <taxon>Actinomycetes</taxon>
        <taxon>Streptosporangiales</taxon>
        <taxon>Streptosporangiaceae</taxon>
        <taxon>Nonomuraea</taxon>
    </lineage>
</organism>
<evidence type="ECO:0000256" key="2">
    <source>
        <dbReference type="ARBA" id="ARBA00022741"/>
    </source>
</evidence>
<dbReference type="InterPro" id="IPR027417">
    <property type="entry name" value="P-loop_NTPase"/>
</dbReference>
<dbReference type="EMBL" id="JBHMCF010000046">
    <property type="protein sequence ID" value="MFB9476192.1"/>
    <property type="molecule type" value="Genomic_DNA"/>
</dbReference>
<keyword evidence="2" id="KW-0547">Nucleotide-binding</keyword>
<dbReference type="SMART" id="SM00382">
    <property type="entry name" value="AAA"/>
    <property type="match status" value="1"/>
</dbReference>
<accession>A0ABV5P0Y5</accession>
<proteinExistence type="predicted"/>
<keyword evidence="1" id="KW-0813">Transport</keyword>